<dbReference type="InParanoid" id="A0A7F5R6Y1"/>
<accession>A0A7F5R6Y1</accession>
<dbReference type="AlphaFoldDB" id="A0A7F5R6Y1"/>
<evidence type="ECO:0000313" key="1">
    <source>
        <dbReference type="Proteomes" id="UP000192223"/>
    </source>
</evidence>
<name>A0A7F5R6Y1_AGRPL</name>
<sequence>MKVLEKITVKGAIIEPHTTDLLTNPTLMEVNETKSKINFKQLEVRGNIIILDTFNGKSFQNMLGDVIYQDDKEADIVSLKAFPEGFTVDRGLTIESNTINGIPLDAFVTKDTEQDLVFSTLNGDVVIENLFLTGFYGGLNISKMADEAVRLSGEQFVSGELIFKNEDPNAIDIASKKIEVLDFLNGVPIETILMRNNDIIQLFDESSDVRVNVLEVQGSFESRKLNLDLENLNKNRLSVTKDQEIDFPFTVNASDIARIEADLINGIPYNKLFDPNHYINFITTQLINGRLHVEEMEVDNLKVGSINDVNLNIFMINNDFSFLNVSFGKNLLILGDVAMKRLTTKYFNNVPFDLFARNIIYKDEKIVTITGYKNYLNGFRVIEKMYTHHINGIPIDDILTKNDPQSVASPLHIYGNVLITTDCQIKDTLNNVSLEYLKTAFRTQDGVFIIRDNVSFEHETHIDHLYLDGPINQLNFEHITNEEGGTFENSNYFNNVTFKDTVHIKGNLTISNFINGINLNDFLDSIVFKNVYSEINGLVIFKETVDITESLFSNQNLLSRYVYDIDLQRWQKEAVYINRGYISDHITFDDVFVRGDLTVKYLNDINMKKVVLTKTDEDLYSDLEVGQAIFFNDVQVNGTVNGRILQEEFRHSLLVSGNQEVISPITFHGAVSILGNLEIRKPVNGQNLNRVITIATEQNLTGGYIFDNDVDVLKKFVTSGRINDIDFDEWNERSLKKYRNGSQSIYDEWVVKGEINFKSDVDSTGLLSGLDIVKMANELRQMKKDFSEKHLEIVDATRNICKDVNYVLAAAKKQIYFFNYFEQLESISLSTSIDTVHHFTHLNQNYLLINEINSCNSNMFKWENSEFVYINTIETGTIEQTVSIYDQKFLLLVTNTKRNSSCPKHGTFVWEFNNDDLIQLHTLPEHRQIQQSLRPRTFYGLTTDGAEVIEYYAAGNEVINIKRLTKWRGGWIENAKTLTFLPRGLGTGLAVYDYRTLYRLLRVNKPRDEFYDYDYEAIEIGTIITQENCCLPSLSENSDMEIIHVGHGDSKKTMVAIASHEETSIKGKWDNIKIYEDILNGKVFHKISTYKPSSLVNIEFGNNGESLLVFLENQEVLQVYEYKGIEGFQNRLSKQITGQQLLHFSIQESGDIERKLLLVIGRKKVHVLEAITEGNQLREPDIEC</sequence>
<reference evidence="2" key="1">
    <citation type="submission" date="2025-08" db="UniProtKB">
        <authorList>
            <consortium name="RefSeq"/>
        </authorList>
    </citation>
    <scope>IDENTIFICATION</scope>
    <source>
        <tissue evidence="2">Entire body</tissue>
    </source>
</reference>
<proteinExistence type="predicted"/>
<dbReference type="OrthoDB" id="6022258at2759"/>
<organism evidence="1 2">
    <name type="scientific">Agrilus planipennis</name>
    <name type="common">Emerald ash borer</name>
    <name type="synonym">Agrilus marcopoli</name>
    <dbReference type="NCBI Taxonomy" id="224129"/>
    <lineage>
        <taxon>Eukaryota</taxon>
        <taxon>Metazoa</taxon>
        <taxon>Ecdysozoa</taxon>
        <taxon>Arthropoda</taxon>
        <taxon>Hexapoda</taxon>
        <taxon>Insecta</taxon>
        <taxon>Pterygota</taxon>
        <taxon>Neoptera</taxon>
        <taxon>Endopterygota</taxon>
        <taxon>Coleoptera</taxon>
        <taxon>Polyphaga</taxon>
        <taxon>Elateriformia</taxon>
        <taxon>Buprestoidea</taxon>
        <taxon>Buprestidae</taxon>
        <taxon>Agrilinae</taxon>
        <taxon>Agrilus</taxon>
    </lineage>
</organism>
<protein>
    <submittedName>
        <fullName evidence="2">Uncharacterized protein LOC108736664</fullName>
    </submittedName>
</protein>
<dbReference type="RefSeq" id="XP_025831720.1">
    <property type="nucleotide sequence ID" value="XM_025975935.1"/>
</dbReference>
<evidence type="ECO:0000313" key="2">
    <source>
        <dbReference type="RefSeq" id="XP_025831720.1"/>
    </source>
</evidence>
<dbReference type="Proteomes" id="UP000192223">
    <property type="component" value="Unplaced"/>
</dbReference>
<dbReference type="KEGG" id="apln:108736664"/>
<dbReference type="GeneID" id="108736664"/>
<dbReference type="CTD" id="45973"/>
<keyword evidence="1" id="KW-1185">Reference proteome</keyword>
<gene>
    <name evidence="2" type="primary">LOC108736664</name>
</gene>